<dbReference type="PANTHER" id="PTHR30146">
    <property type="entry name" value="LACI-RELATED TRANSCRIPTIONAL REPRESSOR"/>
    <property type="match status" value="1"/>
</dbReference>
<dbReference type="Gene3D" id="3.40.50.2300">
    <property type="match status" value="2"/>
</dbReference>
<evidence type="ECO:0000256" key="2">
    <source>
        <dbReference type="ARBA" id="ARBA00023015"/>
    </source>
</evidence>
<dbReference type="PANTHER" id="PTHR30146:SF148">
    <property type="entry name" value="HTH-TYPE TRANSCRIPTIONAL REPRESSOR PURR-RELATED"/>
    <property type="match status" value="1"/>
</dbReference>
<evidence type="ECO:0000313" key="6">
    <source>
        <dbReference type="EMBL" id="TWU21175.1"/>
    </source>
</evidence>
<proteinExistence type="predicted"/>
<dbReference type="Pfam" id="PF13377">
    <property type="entry name" value="Peripla_BP_3"/>
    <property type="match status" value="1"/>
</dbReference>
<dbReference type="SUPFAM" id="SSF53822">
    <property type="entry name" value="Periplasmic binding protein-like I"/>
    <property type="match status" value="1"/>
</dbReference>
<dbReference type="AlphaFoldDB" id="A0A5C6CAR5"/>
<sequence>MSVTLKQVADAAGVSVSVASRSLNGRAREYRISETTEKSVKTTAAKLGFQPSQVARSLRLKRSGLVGVVVPDLSNPFFASIAREVTLAAEQDGYSVIVVDTRETTANEEKLVGQLLARQIEALVVCPVGQTQDHLSAIHDSGLPVVLVDRGFPDSKLTQVTSNHRAGAQQATELLLDHGHRLIGILQGLPGTLPNDERLAGLRAGLAQRNLDFDTTLLAGDNFSERSGYESTHALLRRHRGITALFAFSTPNALGALRATLELGRRVPEDLSLVTFDDIPFADFMSVPLTTVAQDVTALGRTAADLITQQLSGSKPPRLKNHCVQVHLINRNSIREVKR</sequence>
<feature type="domain" description="HTH lacI-type" evidence="5">
    <location>
        <begin position="3"/>
        <end position="60"/>
    </location>
</feature>
<keyword evidence="4" id="KW-0804">Transcription</keyword>
<accession>A0A5C6CAR5</accession>
<dbReference type="GO" id="GO:0003700">
    <property type="term" value="F:DNA-binding transcription factor activity"/>
    <property type="evidence" value="ECO:0007669"/>
    <property type="project" value="TreeGrafter"/>
</dbReference>
<dbReference type="RefSeq" id="WP_146596272.1">
    <property type="nucleotide sequence ID" value="NZ_SJPT01000007.1"/>
</dbReference>
<dbReference type="CDD" id="cd06267">
    <property type="entry name" value="PBP1_LacI_sugar_binding-like"/>
    <property type="match status" value="1"/>
</dbReference>
<dbReference type="SUPFAM" id="SSF47413">
    <property type="entry name" value="lambda repressor-like DNA-binding domains"/>
    <property type="match status" value="1"/>
</dbReference>
<dbReference type="PROSITE" id="PS50932">
    <property type="entry name" value="HTH_LACI_2"/>
    <property type="match status" value="1"/>
</dbReference>
<dbReference type="GO" id="GO:0000976">
    <property type="term" value="F:transcription cis-regulatory region binding"/>
    <property type="evidence" value="ECO:0007669"/>
    <property type="project" value="TreeGrafter"/>
</dbReference>
<dbReference type="CDD" id="cd01392">
    <property type="entry name" value="HTH_LacI"/>
    <property type="match status" value="1"/>
</dbReference>
<comment type="caution">
    <text evidence="6">The sequence shown here is derived from an EMBL/GenBank/DDBJ whole genome shotgun (WGS) entry which is preliminary data.</text>
</comment>
<gene>
    <name evidence="6" type="primary">kdgR</name>
    <name evidence="6" type="ORF">Pla52o_42090</name>
</gene>
<dbReference type="Pfam" id="PF00356">
    <property type="entry name" value="LacI"/>
    <property type="match status" value="1"/>
</dbReference>
<dbReference type="Proteomes" id="UP000316304">
    <property type="component" value="Unassembled WGS sequence"/>
</dbReference>
<evidence type="ECO:0000256" key="3">
    <source>
        <dbReference type="ARBA" id="ARBA00023125"/>
    </source>
</evidence>
<dbReference type="InterPro" id="IPR028082">
    <property type="entry name" value="Peripla_BP_I"/>
</dbReference>
<evidence type="ECO:0000313" key="7">
    <source>
        <dbReference type="Proteomes" id="UP000316304"/>
    </source>
</evidence>
<protein>
    <submittedName>
        <fullName evidence="6">HTH-type transcriptional regulator KdgR</fullName>
    </submittedName>
</protein>
<evidence type="ECO:0000259" key="5">
    <source>
        <dbReference type="PROSITE" id="PS50932"/>
    </source>
</evidence>
<evidence type="ECO:0000256" key="1">
    <source>
        <dbReference type="ARBA" id="ARBA00022491"/>
    </source>
</evidence>
<keyword evidence="1" id="KW-0678">Repressor</keyword>
<dbReference type="EMBL" id="SJPT01000007">
    <property type="protein sequence ID" value="TWU21175.1"/>
    <property type="molecule type" value="Genomic_DNA"/>
</dbReference>
<organism evidence="6 7">
    <name type="scientific">Novipirellula galeiformis</name>
    <dbReference type="NCBI Taxonomy" id="2528004"/>
    <lineage>
        <taxon>Bacteria</taxon>
        <taxon>Pseudomonadati</taxon>
        <taxon>Planctomycetota</taxon>
        <taxon>Planctomycetia</taxon>
        <taxon>Pirellulales</taxon>
        <taxon>Pirellulaceae</taxon>
        <taxon>Novipirellula</taxon>
    </lineage>
</organism>
<reference evidence="6 7" key="1">
    <citation type="submission" date="2019-02" db="EMBL/GenBank/DDBJ databases">
        <title>Deep-cultivation of Planctomycetes and their phenomic and genomic characterization uncovers novel biology.</title>
        <authorList>
            <person name="Wiegand S."/>
            <person name="Jogler M."/>
            <person name="Boedeker C."/>
            <person name="Pinto D."/>
            <person name="Vollmers J."/>
            <person name="Rivas-Marin E."/>
            <person name="Kohn T."/>
            <person name="Peeters S.H."/>
            <person name="Heuer A."/>
            <person name="Rast P."/>
            <person name="Oberbeckmann S."/>
            <person name="Bunk B."/>
            <person name="Jeske O."/>
            <person name="Meyerdierks A."/>
            <person name="Storesund J.E."/>
            <person name="Kallscheuer N."/>
            <person name="Luecker S."/>
            <person name="Lage O.M."/>
            <person name="Pohl T."/>
            <person name="Merkel B.J."/>
            <person name="Hornburger P."/>
            <person name="Mueller R.-W."/>
            <person name="Bruemmer F."/>
            <person name="Labrenz M."/>
            <person name="Spormann A.M."/>
            <person name="Op Den Camp H."/>
            <person name="Overmann J."/>
            <person name="Amann R."/>
            <person name="Jetten M.S.M."/>
            <person name="Mascher T."/>
            <person name="Medema M.H."/>
            <person name="Devos D.P."/>
            <person name="Kaster A.-K."/>
            <person name="Ovreas L."/>
            <person name="Rohde M."/>
            <person name="Galperin M.Y."/>
            <person name="Jogler C."/>
        </authorList>
    </citation>
    <scope>NUCLEOTIDE SEQUENCE [LARGE SCALE GENOMIC DNA]</scope>
    <source>
        <strain evidence="6 7">Pla52o</strain>
    </source>
</reference>
<keyword evidence="2" id="KW-0805">Transcription regulation</keyword>
<dbReference type="InterPro" id="IPR000843">
    <property type="entry name" value="HTH_LacI"/>
</dbReference>
<dbReference type="InterPro" id="IPR046335">
    <property type="entry name" value="LacI/GalR-like_sensor"/>
</dbReference>
<dbReference type="InterPro" id="IPR010982">
    <property type="entry name" value="Lambda_DNA-bd_dom_sf"/>
</dbReference>
<name>A0A5C6CAR5_9BACT</name>
<dbReference type="Gene3D" id="1.10.260.40">
    <property type="entry name" value="lambda repressor-like DNA-binding domains"/>
    <property type="match status" value="1"/>
</dbReference>
<evidence type="ECO:0000256" key="4">
    <source>
        <dbReference type="ARBA" id="ARBA00023163"/>
    </source>
</evidence>
<keyword evidence="7" id="KW-1185">Reference proteome</keyword>
<keyword evidence="3" id="KW-0238">DNA-binding</keyword>
<dbReference type="OrthoDB" id="9784962at2"/>
<dbReference type="SMART" id="SM00354">
    <property type="entry name" value="HTH_LACI"/>
    <property type="match status" value="1"/>
</dbReference>